<organism evidence="1 2">
    <name type="scientific">Batillaria attramentaria</name>
    <dbReference type="NCBI Taxonomy" id="370345"/>
    <lineage>
        <taxon>Eukaryota</taxon>
        <taxon>Metazoa</taxon>
        <taxon>Spiralia</taxon>
        <taxon>Lophotrochozoa</taxon>
        <taxon>Mollusca</taxon>
        <taxon>Gastropoda</taxon>
        <taxon>Caenogastropoda</taxon>
        <taxon>Sorbeoconcha</taxon>
        <taxon>Cerithioidea</taxon>
        <taxon>Batillariidae</taxon>
        <taxon>Batillaria</taxon>
    </lineage>
</organism>
<dbReference type="Proteomes" id="UP001519460">
    <property type="component" value="Unassembled WGS sequence"/>
</dbReference>
<evidence type="ECO:0000313" key="1">
    <source>
        <dbReference type="EMBL" id="KAK7476192.1"/>
    </source>
</evidence>
<evidence type="ECO:0000313" key="2">
    <source>
        <dbReference type="Proteomes" id="UP001519460"/>
    </source>
</evidence>
<protein>
    <submittedName>
        <fullName evidence="1">Uncharacterized protein</fullName>
    </submittedName>
</protein>
<sequence>TVCRAHGRSAVGCPGPRPIPVHDIYEGVNSALHVRLVQSYCSQRPLAATQGQIVQLCGKPPAERIWRSLLLFPLFCPRTFIRAALLKLLVPRANLTCDAQGMLGDISTSRSVLAQLCGASRNHNTWPPETAREYAWPPRDVPLSTLRLITPVEHFVFYPHTPCGLQATTELDHELLALQLLQCGVNVVKCVTLRSLRHWVWVFETVVDYVLDRVKLESDAVLGGPYQTAIRNSPMVNI</sequence>
<dbReference type="AlphaFoldDB" id="A0ABD0JP10"/>
<reference evidence="1 2" key="1">
    <citation type="journal article" date="2023" name="Sci. Data">
        <title>Genome assembly of the Korean intertidal mud-creeper Batillaria attramentaria.</title>
        <authorList>
            <person name="Patra A.K."/>
            <person name="Ho P.T."/>
            <person name="Jun S."/>
            <person name="Lee S.J."/>
            <person name="Kim Y."/>
            <person name="Won Y.J."/>
        </authorList>
    </citation>
    <scope>NUCLEOTIDE SEQUENCE [LARGE SCALE GENOMIC DNA]</scope>
    <source>
        <strain evidence="1">Wonlab-2016</strain>
    </source>
</reference>
<feature type="non-terminal residue" evidence="1">
    <location>
        <position position="1"/>
    </location>
</feature>
<comment type="caution">
    <text evidence="1">The sequence shown here is derived from an EMBL/GenBank/DDBJ whole genome shotgun (WGS) entry which is preliminary data.</text>
</comment>
<gene>
    <name evidence="1" type="ORF">BaRGS_00032546</name>
</gene>
<dbReference type="EMBL" id="JACVVK020000382">
    <property type="protein sequence ID" value="KAK7476192.1"/>
    <property type="molecule type" value="Genomic_DNA"/>
</dbReference>
<accession>A0ABD0JP10</accession>
<keyword evidence="2" id="KW-1185">Reference proteome</keyword>
<proteinExistence type="predicted"/>
<name>A0ABD0JP10_9CAEN</name>